<proteinExistence type="predicted"/>
<dbReference type="PANTHER" id="PTHR38785:SF1">
    <property type="entry name" value="HOMOLOG OF VIRK"/>
    <property type="match status" value="1"/>
</dbReference>
<dbReference type="InterPro" id="IPR007488">
    <property type="entry name" value="DUF535"/>
</dbReference>
<evidence type="ECO:0000313" key="2">
    <source>
        <dbReference type="Proteomes" id="UP000541535"/>
    </source>
</evidence>
<dbReference type="EMBL" id="JACHXD010000002">
    <property type="protein sequence ID" value="MBB3118039.1"/>
    <property type="molecule type" value="Genomic_DNA"/>
</dbReference>
<evidence type="ECO:0008006" key="3">
    <source>
        <dbReference type="Google" id="ProtNLM"/>
    </source>
</evidence>
<name>A0A7W5FSQ9_9BURK</name>
<comment type="caution">
    <text evidence="1">The sequence shown here is derived from an EMBL/GenBank/DDBJ whole genome shotgun (WGS) entry which is preliminary data.</text>
</comment>
<reference evidence="1 2" key="1">
    <citation type="submission" date="2020-08" db="EMBL/GenBank/DDBJ databases">
        <title>Genomic Encyclopedia of Type Strains, Phase III (KMG-III): the genomes of soil and plant-associated and newly described type strains.</title>
        <authorList>
            <person name="Whitman W."/>
        </authorList>
    </citation>
    <scope>NUCLEOTIDE SEQUENCE [LARGE SCALE GENOMIC DNA]</scope>
    <source>
        <strain evidence="1 2">CECT 8897</strain>
    </source>
</reference>
<keyword evidence="2" id="KW-1185">Reference proteome</keyword>
<protein>
    <recommendedName>
        <fullName evidence="3">DUF535 domain-containing protein</fullName>
    </recommendedName>
</protein>
<dbReference type="PANTHER" id="PTHR38785">
    <property type="entry name" value="HOMOLOG OF VIRK"/>
    <property type="match status" value="1"/>
</dbReference>
<gene>
    <name evidence="1" type="ORF">FHS03_001065</name>
</gene>
<sequence>MSSITLQTCLSGTPLNLNYVRDALKLRLRAWRNRRPTAEWLAMLNSHPALRELALAHPRLILKIYRPYLSHHLDCAQRASLLASHYRFMLEQGWGSLALQASRGAVPLVQFAGKSGAPYAIELQTVWPMEREGELVLQLRAGQDLVYSVAFSFFQSNGQMAVGIGCIQGPQGERGLELNREATRELHGLRPKSLMVRLVRQLGHLYGCQEMVLVSNANRAVRHSMSKGLVLADYDGLWQEMEARLRPDGDFALDCIPLPAPNMEEIPSKKRSEARKRHEMQEDVFAALGAALQAASNAPKPARAE</sequence>
<accession>A0A7W5FSQ9</accession>
<evidence type="ECO:0000313" key="1">
    <source>
        <dbReference type="EMBL" id="MBB3118039.1"/>
    </source>
</evidence>
<organism evidence="1 2">
    <name type="scientific">Pseudoduganella violacea</name>
    <dbReference type="NCBI Taxonomy" id="1715466"/>
    <lineage>
        <taxon>Bacteria</taxon>
        <taxon>Pseudomonadati</taxon>
        <taxon>Pseudomonadota</taxon>
        <taxon>Betaproteobacteria</taxon>
        <taxon>Burkholderiales</taxon>
        <taxon>Oxalobacteraceae</taxon>
        <taxon>Telluria group</taxon>
        <taxon>Pseudoduganella</taxon>
    </lineage>
</organism>
<dbReference type="Proteomes" id="UP000541535">
    <property type="component" value="Unassembled WGS sequence"/>
</dbReference>
<dbReference type="RefSeq" id="WP_183439956.1">
    <property type="nucleotide sequence ID" value="NZ_JACHXD010000002.1"/>
</dbReference>
<dbReference type="GO" id="GO:0006974">
    <property type="term" value="P:DNA damage response"/>
    <property type="evidence" value="ECO:0007669"/>
    <property type="project" value="TreeGrafter"/>
</dbReference>
<dbReference type="Pfam" id="PF04393">
    <property type="entry name" value="DUF535"/>
    <property type="match status" value="1"/>
</dbReference>
<dbReference type="AlphaFoldDB" id="A0A7W5FSQ9"/>